<dbReference type="HAMAP" id="MF_01014">
    <property type="entry name" value="HisA"/>
    <property type="match status" value="1"/>
</dbReference>
<feature type="active site" description="Proton donor" evidence="9">
    <location>
        <position position="130"/>
    </location>
</feature>
<comment type="subcellular location">
    <subcellularLocation>
        <location evidence="2 9 11">Cytoplasm</location>
    </subcellularLocation>
</comment>
<feature type="active site" description="Proton acceptor" evidence="9">
    <location>
        <position position="8"/>
    </location>
</feature>
<dbReference type="FunFam" id="3.20.20.70:FF:000009">
    <property type="entry name" value="1-(5-phosphoribosyl)-5-[(5-phosphoribosylamino)methylideneamino] imidazole-4-carboxamide isomerase"/>
    <property type="match status" value="1"/>
</dbReference>
<dbReference type="GO" id="GO:0003949">
    <property type="term" value="F:1-(5-phosphoribosyl)-5-[(5-phosphoribosylamino)methylideneamino]imidazole-4-carboxamide isomerase activity"/>
    <property type="evidence" value="ECO:0007669"/>
    <property type="project" value="UniProtKB-UniRule"/>
</dbReference>
<dbReference type="UniPathway" id="UPA00031">
    <property type="reaction ID" value="UER00009"/>
</dbReference>
<evidence type="ECO:0000256" key="11">
    <source>
        <dbReference type="RuleBase" id="RU003658"/>
    </source>
</evidence>
<keyword evidence="7 9" id="KW-0368">Histidine biosynthesis</keyword>
<dbReference type="RefSeq" id="WP_143958205.1">
    <property type="nucleotide sequence ID" value="NZ_CP037899.1"/>
</dbReference>
<dbReference type="InterPro" id="IPR044524">
    <property type="entry name" value="Isoase_HisA-like"/>
</dbReference>
<comment type="catalytic activity">
    <reaction evidence="1 9 11">
        <text>1-(5-phospho-beta-D-ribosyl)-5-[(5-phospho-beta-D-ribosylamino)methylideneamino]imidazole-4-carboxamide = 5-[(5-phospho-1-deoxy-D-ribulos-1-ylimino)methylamino]-1-(5-phospho-beta-D-ribosyl)imidazole-4-carboxamide</text>
        <dbReference type="Rhea" id="RHEA:15469"/>
        <dbReference type="ChEBI" id="CHEBI:58435"/>
        <dbReference type="ChEBI" id="CHEBI:58525"/>
        <dbReference type="EC" id="5.3.1.16"/>
    </reaction>
</comment>
<dbReference type="InterPro" id="IPR006062">
    <property type="entry name" value="His_biosynth"/>
</dbReference>
<accession>A0A516TK82</accession>
<dbReference type="GO" id="GO:0000105">
    <property type="term" value="P:L-histidine biosynthetic process"/>
    <property type="evidence" value="ECO:0007669"/>
    <property type="project" value="UniProtKB-UniRule"/>
</dbReference>
<dbReference type="KEGG" id="mkc:kam1_392"/>
<evidence type="ECO:0000256" key="2">
    <source>
        <dbReference type="ARBA" id="ARBA00004496"/>
    </source>
</evidence>
<evidence type="ECO:0000313" key="13">
    <source>
        <dbReference type="Proteomes" id="UP000315925"/>
    </source>
</evidence>
<sequence>MKIYAAIDLYKGQVVRLRQGKLEALTVYSSDPLQTAQLWQAQGADGLHIVDLEGAFEGKPKQLLILEKIAKCTHLPIQYGGGLRTEKDVFKAIESGAQRVVIGSRLLSDPSFLEKISGAVGSERIVAAIDAKDGQILVEGWTKESGYRIETFVKILEKSGAGFVLYTNVMTDGTLEGPDIEGTQKLVQNSSLPVFASGGIGCLRDVEELQKIKGLYGAVLGKSLYEKKISIQTIKNMSGLGSSF</sequence>
<keyword evidence="8 9" id="KW-0413">Isomerase</keyword>
<dbReference type="EC" id="5.3.1.16" evidence="9 11"/>
<gene>
    <name evidence="9" type="primary">hisA</name>
    <name evidence="12" type="ORF">kam1_392</name>
</gene>
<evidence type="ECO:0000256" key="10">
    <source>
        <dbReference type="RuleBase" id="RU003657"/>
    </source>
</evidence>
<evidence type="ECO:0000256" key="1">
    <source>
        <dbReference type="ARBA" id="ARBA00000901"/>
    </source>
</evidence>
<dbReference type="SUPFAM" id="SSF51366">
    <property type="entry name" value="Ribulose-phoshate binding barrel"/>
    <property type="match status" value="1"/>
</dbReference>
<dbReference type="Pfam" id="PF00977">
    <property type="entry name" value="His_biosynth"/>
    <property type="match status" value="1"/>
</dbReference>
<dbReference type="CDD" id="cd04732">
    <property type="entry name" value="HisA"/>
    <property type="match status" value="1"/>
</dbReference>
<dbReference type="AlphaFoldDB" id="A0A516TK82"/>
<evidence type="ECO:0000256" key="3">
    <source>
        <dbReference type="ARBA" id="ARBA00005133"/>
    </source>
</evidence>
<proteinExistence type="inferred from homology"/>
<dbReference type="Proteomes" id="UP000315925">
    <property type="component" value="Chromosome"/>
</dbReference>
<keyword evidence="6 9" id="KW-0028">Amino-acid biosynthesis</keyword>
<dbReference type="GO" id="GO:0005737">
    <property type="term" value="C:cytoplasm"/>
    <property type="evidence" value="ECO:0007669"/>
    <property type="project" value="UniProtKB-SubCell"/>
</dbReference>
<evidence type="ECO:0000256" key="5">
    <source>
        <dbReference type="ARBA" id="ARBA00022490"/>
    </source>
</evidence>
<comment type="similarity">
    <text evidence="4 9 10">Belongs to the HisA/HisF family.</text>
</comment>
<evidence type="ECO:0000256" key="9">
    <source>
        <dbReference type="HAMAP-Rule" id="MF_01014"/>
    </source>
</evidence>
<dbReference type="EMBL" id="CP037899">
    <property type="protein sequence ID" value="QDQ41643.1"/>
    <property type="molecule type" value="Genomic_DNA"/>
</dbReference>
<evidence type="ECO:0000256" key="8">
    <source>
        <dbReference type="ARBA" id="ARBA00023235"/>
    </source>
</evidence>
<evidence type="ECO:0000256" key="7">
    <source>
        <dbReference type="ARBA" id="ARBA00023102"/>
    </source>
</evidence>
<comment type="pathway">
    <text evidence="3 9 11">Amino-acid biosynthesis; L-histidine biosynthesis; L-histidine from 5-phospho-alpha-D-ribose 1-diphosphate: step 4/9.</text>
</comment>
<protein>
    <recommendedName>
        <fullName evidence="9 11">1-(5-phosphoribosyl)-5-[(5-phosphoribosylamino)methylideneamino] imidazole-4-carboxamide isomerase</fullName>
        <ecNumber evidence="9 11">5.3.1.16</ecNumber>
    </recommendedName>
    <alternativeName>
        <fullName evidence="9">Phosphoribosylformimino-5-aminoimidazole carboxamide ribotide isomerase</fullName>
    </alternativeName>
</protein>
<name>A0A516TK82_9BACT</name>
<dbReference type="InterPro" id="IPR006063">
    <property type="entry name" value="HisA_bact_arch"/>
</dbReference>
<dbReference type="Gene3D" id="3.20.20.70">
    <property type="entry name" value="Aldolase class I"/>
    <property type="match status" value="1"/>
</dbReference>
<dbReference type="GO" id="GO:0000162">
    <property type="term" value="P:L-tryptophan biosynthetic process"/>
    <property type="evidence" value="ECO:0007669"/>
    <property type="project" value="TreeGrafter"/>
</dbReference>
<dbReference type="InterPro" id="IPR023016">
    <property type="entry name" value="HisA/PriA"/>
</dbReference>
<dbReference type="PANTHER" id="PTHR43090:SF2">
    <property type="entry name" value="1-(5-PHOSPHORIBOSYL)-5-[(5-PHOSPHORIBOSYLAMINO)METHYLIDENEAMINO] IMIDAZOLE-4-CARBOXAMIDE ISOMERASE"/>
    <property type="match status" value="1"/>
</dbReference>
<evidence type="ECO:0000313" key="12">
    <source>
        <dbReference type="EMBL" id="QDQ41643.1"/>
    </source>
</evidence>
<keyword evidence="5 9" id="KW-0963">Cytoplasm</keyword>
<organism evidence="12 13">
    <name type="scientific">Methylacidiphilum kamchatkense Kam1</name>
    <dbReference type="NCBI Taxonomy" id="1202785"/>
    <lineage>
        <taxon>Bacteria</taxon>
        <taxon>Pseudomonadati</taxon>
        <taxon>Verrucomicrobiota</taxon>
        <taxon>Methylacidiphilae</taxon>
        <taxon>Methylacidiphilales</taxon>
        <taxon>Methylacidiphilaceae</taxon>
        <taxon>Methylacidiphilum (ex Ratnadevi et al. 2023)</taxon>
    </lineage>
</organism>
<evidence type="ECO:0000256" key="4">
    <source>
        <dbReference type="ARBA" id="ARBA00009667"/>
    </source>
</evidence>
<reference evidence="13" key="1">
    <citation type="submission" date="2019-03" db="EMBL/GenBank/DDBJ databases">
        <title>Complete genome of Methylacidiphilum kamchatkense Kam1.</title>
        <authorList>
            <person name="Kruse T."/>
            <person name="Murarilal Ratnadevi C."/>
            <person name="Erikstad H.-A."/>
            <person name="Birkeland N.-K."/>
        </authorList>
    </citation>
    <scope>NUCLEOTIDE SEQUENCE [LARGE SCALE GENOMIC DNA]</scope>
    <source>
        <strain evidence="13">kam1</strain>
    </source>
</reference>
<dbReference type="PANTHER" id="PTHR43090">
    <property type="entry name" value="1-(5-PHOSPHORIBOSYL)-5-[(5-PHOSPHORIBOSYLAMINO)METHYLIDENEAMINO] IMIDAZOLE-4-CARBOXAMIDE ISOMERASE"/>
    <property type="match status" value="1"/>
</dbReference>
<evidence type="ECO:0000256" key="6">
    <source>
        <dbReference type="ARBA" id="ARBA00022605"/>
    </source>
</evidence>
<dbReference type="InterPro" id="IPR013785">
    <property type="entry name" value="Aldolase_TIM"/>
</dbReference>
<dbReference type="InterPro" id="IPR011060">
    <property type="entry name" value="RibuloseP-bd_barrel"/>
</dbReference>
<dbReference type="NCBIfam" id="TIGR00007">
    <property type="entry name" value="1-(5-phosphoribosyl)-5-[(5-phosphoribosylamino)methylideneamino]imidazole-4-carboxamide isomerase"/>
    <property type="match status" value="1"/>
</dbReference>